<evidence type="ECO:0000256" key="8">
    <source>
        <dbReference type="ARBA" id="ARBA00023077"/>
    </source>
</evidence>
<organism evidence="16 17">
    <name type="scientific">Sphingobium fuliginis (strain ATCC 27551)</name>
    <dbReference type="NCBI Taxonomy" id="336203"/>
    <lineage>
        <taxon>Bacteria</taxon>
        <taxon>Pseudomonadati</taxon>
        <taxon>Pseudomonadota</taxon>
        <taxon>Alphaproteobacteria</taxon>
        <taxon>Sphingomonadales</taxon>
        <taxon>Sphingomonadaceae</taxon>
        <taxon>Sphingobium</taxon>
    </lineage>
</organism>
<dbReference type="Proteomes" id="UP000628109">
    <property type="component" value="Unassembled WGS sequence"/>
</dbReference>
<proteinExistence type="inferred from homology"/>
<protein>
    <submittedName>
        <fullName evidence="16">TonB-dependent receptor</fullName>
    </submittedName>
</protein>
<dbReference type="EMBL" id="BMDU01000009">
    <property type="protein sequence ID" value="GGA01418.1"/>
    <property type="molecule type" value="Genomic_DNA"/>
</dbReference>
<comment type="caution">
    <text evidence="16">The sequence shown here is derived from an EMBL/GenBank/DDBJ whole genome shotgun (WGS) entry which is preliminary data.</text>
</comment>
<evidence type="ECO:0000313" key="16">
    <source>
        <dbReference type="EMBL" id="GGA01418.1"/>
    </source>
</evidence>
<keyword evidence="13" id="KW-0732">Signal</keyword>
<keyword evidence="16" id="KW-0675">Receptor</keyword>
<dbReference type="InterPro" id="IPR012910">
    <property type="entry name" value="Plug_dom"/>
</dbReference>
<keyword evidence="7" id="KW-0406">Ion transport</keyword>
<accession>A0ABQ1F738</accession>
<evidence type="ECO:0000256" key="4">
    <source>
        <dbReference type="ARBA" id="ARBA00022496"/>
    </source>
</evidence>
<feature type="chain" id="PRO_5045118113" evidence="13">
    <location>
        <begin position="26"/>
        <end position="762"/>
    </location>
</feature>
<evidence type="ECO:0000256" key="7">
    <source>
        <dbReference type="ARBA" id="ARBA00023065"/>
    </source>
</evidence>
<comment type="similarity">
    <text evidence="11 12">Belongs to the TonB-dependent receptor family.</text>
</comment>
<keyword evidence="10 11" id="KW-0998">Cell outer membrane</keyword>
<evidence type="ECO:0000259" key="15">
    <source>
        <dbReference type="Pfam" id="PF07715"/>
    </source>
</evidence>
<dbReference type="PANTHER" id="PTHR32552:SF81">
    <property type="entry name" value="TONB-DEPENDENT OUTER MEMBRANE RECEPTOR"/>
    <property type="match status" value="1"/>
</dbReference>
<dbReference type="InterPro" id="IPR036942">
    <property type="entry name" value="Beta-barrel_TonB_sf"/>
</dbReference>
<feature type="domain" description="TonB-dependent receptor-like beta-barrel" evidence="14">
    <location>
        <begin position="296"/>
        <end position="715"/>
    </location>
</feature>
<dbReference type="SUPFAM" id="SSF56935">
    <property type="entry name" value="Porins"/>
    <property type="match status" value="1"/>
</dbReference>
<dbReference type="Pfam" id="PF00593">
    <property type="entry name" value="TonB_dep_Rec_b-barrel"/>
    <property type="match status" value="1"/>
</dbReference>
<evidence type="ECO:0000313" key="17">
    <source>
        <dbReference type="Proteomes" id="UP000628109"/>
    </source>
</evidence>
<sequence length="762" mass="81424">MMGSLRFWLLGGTAVVLCGSIPTFAQETGVATGGLSDIVVTARKRSESMQKVPVAVSVASADALEQHQIFEAAQLPQLAPSLQVQTVNSQVGAKNFSIRGVGTAVYGPQVESSVAVVIDDVVMSRPSMGVVQFFDLDRVEVLRGPQGMLFGKNASAGLINIVTAKPKIGKTEFLAHATWGKTNSVTSGNEATLEMAGNVPVSSNSALRVSGFVTRQDGFAKNVYQSENLGLTEYGARAKYLVEGDVLQLYVAADIAHEEGPGGSVLIRRFAAPGGVIDTASRADGVIPSKDNGLVSGNARTTNSFDLGGIQATLGYDLGDGYSLSNITAYRSYKDSLQFDTDSTSLSLFDQNQGGRDYWQFSNELRLTSPGTGPFTFQAGLYYLYVNAREFLTQGGNLETLLPAPPAGMSNLGVVLDFQARSKSAAAFAEGQWAITDKVKLMAGGRFTHDELRFYSSRTNPNAFAPLADLGVDNVAVKNDDFSYRLGLQYEVNNQTLAYATYSRGYKGPTFDQVAVTPVDEEIAKSYEIGIKSTLLDNRLRLNLALFRTDFSGYQAQVLAGSTLAYRTVNAGDLRTRGVELEFSALPIDGLTFNGGLTYNRAEYRNFGSVPCYPGQPTGTSGTNVCLPNGSTNVSGNQLVVAPKLTGTLAGRYEAAVSSDATIYVQADGYYRSAFRYTADLDPQMRIGGSVIVGASIGAKLFGDSVDASLFVRNLFDKRIPTWITADPVAGAYGDAAGGGDYWHQFGTTSFRTVGISLNYRM</sequence>
<keyword evidence="6" id="KW-0408">Iron</keyword>
<keyword evidence="8 12" id="KW-0798">TonB box</keyword>
<dbReference type="PANTHER" id="PTHR32552">
    <property type="entry name" value="FERRICHROME IRON RECEPTOR-RELATED"/>
    <property type="match status" value="1"/>
</dbReference>
<evidence type="ECO:0000256" key="9">
    <source>
        <dbReference type="ARBA" id="ARBA00023136"/>
    </source>
</evidence>
<evidence type="ECO:0000259" key="14">
    <source>
        <dbReference type="Pfam" id="PF00593"/>
    </source>
</evidence>
<dbReference type="InterPro" id="IPR039426">
    <property type="entry name" value="TonB-dep_rcpt-like"/>
</dbReference>
<name>A0ABQ1F738_SPHSA</name>
<comment type="subcellular location">
    <subcellularLocation>
        <location evidence="1 11">Cell outer membrane</location>
        <topology evidence="1 11">Multi-pass membrane protein</topology>
    </subcellularLocation>
</comment>
<keyword evidence="4" id="KW-0410">Iron transport</keyword>
<keyword evidence="9 11" id="KW-0472">Membrane</keyword>
<evidence type="ECO:0000256" key="6">
    <source>
        <dbReference type="ARBA" id="ARBA00023004"/>
    </source>
</evidence>
<evidence type="ECO:0000256" key="1">
    <source>
        <dbReference type="ARBA" id="ARBA00004571"/>
    </source>
</evidence>
<evidence type="ECO:0000256" key="12">
    <source>
        <dbReference type="RuleBase" id="RU003357"/>
    </source>
</evidence>
<evidence type="ECO:0000256" key="2">
    <source>
        <dbReference type="ARBA" id="ARBA00022448"/>
    </source>
</evidence>
<keyword evidence="17" id="KW-1185">Reference proteome</keyword>
<dbReference type="PROSITE" id="PS52016">
    <property type="entry name" value="TONB_DEPENDENT_REC_3"/>
    <property type="match status" value="1"/>
</dbReference>
<evidence type="ECO:0000256" key="13">
    <source>
        <dbReference type="SAM" id="SignalP"/>
    </source>
</evidence>
<evidence type="ECO:0000256" key="3">
    <source>
        <dbReference type="ARBA" id="ARBA00022452"/>
    </source>
</evidence>
<evidence type="ECO:0000256" key="11">
    <source>
        <dbReference type="PROSITE-ProRule" id="PRU01360"/>
    </source>
</evidence>
<reference evidence="17" key="1">
    <citation type="journal article" date="2019" name="Int. J. Syst. Evol. Microbiol.">
        <title>The Global Catalogue of Microorganisms (GCM) 10K type strain sequencing project: providing services to taxonomists for standard genome sequencing and annotation.</title>
        <authorList>
            <consortium name="The Broad Institute Genomics Platform"/>
            <consortium name="The Broad Institute Genome Sequencing Center for Infectious Disease"/>
            <person name="Wu L."/>
            <person name="Ma J."/>
        </authorList>
    </citation>
    <scope>NUCLEOTIDE SEQUENCE [LARGE SCALE GENOMIC DNA]</scope>
    <source>
        <strain evidence="17">CCM 7327</strain>
    </source>
</reference>
<keyword evidence="5 11" id="KW-0812">Transmembrane</keyword>
<dbReference type="Gene3D" id="2.40.170.20">
    <property type="entry name" value="TonB-dependent receptor, beta-barrel domain"/>
    <property type="match status" value="1"/>
</dbReference>
<feature type="domain" description="TonB-dependent receptor plug" evidence="15">
    <location>
        <begin position="50"/>
        <end position="157"/>
    </location>
</feature>
<feature type="signal peptide" evidence="13">
    <location>
        <begin position="1"/>
        <end position="25"/>
    </location>
</feature>
<keyword evidence="2 11" id="KW-0813">Transport</keyword>
<gene>
    <name evidence="16" type="ORF">GCM10019071_35010</name>
</gene>
<dbReference type="InterPro" id="IPR000531">
    <property type="entry name" value="Beta-barrel_TonB"/>
</dbReference>
<evidence type="ECO:0000256" key="10">
    <source>
        <dbReference type="ARBA" id="ARBA00023237"/>
    </source>
</evidence>
<evidence type="ECO:0000256" key="5">
    <source>
        <dbReference type="ARBA" id="ARBA00022692"/>
    </source>
</evidence>
<dbReference type="Pfam" id="PF07715">
    <property type="entry name" value="Plug"/>
    <property type="match status" value="1"/>
</dbReference>
<keyword evidence="3 11" id="KW-1134">Transmembrane beta strand</keyword>